<reference evidence="1 2" key="1">
    <citation type="submission" date="2020-05" db="EMBL/GenBank/DDBJ databases">
        <title>Genome Sequencing of Type Strains.</title>
        <authorList>
            <person name="Lemaire J.F."/>
            <person name="Inderbitzin P."/>
            <person name="Gregorio O.A."/>
            <person name="Collins S.B."/>
            <person name="Wespe N."/>
            <person name="Knight-Connoni V."/>
        </authorList>
    </citation>
    <scope>NUCLEOTIDE SEQUENCE [LARGE SCALE GENOMIC DNA]</scope>
    <source>
        <strain evidence="1 2">LMG 21957</strain>
    </source>
</reference>
<protein>
    <submittedName>
        <fullName evidence="1">Uncharacterized protein</fullName>
    </submittedName>
</protein>
<name>A0A7Y6BSV2_9BACL</name>
<dbReference type="EMBL" id="JABMCB010000121">
    <property type="protein sequence ID" value="NUU73983.1"/>
    <property type="molecule type" value="Genomic_DNA"/>
</dbReference>
<comment type="caution">
    <text evidence="1">The sequence shown here is derived from an EMBL/GenBank/DDBJ whole genome shotgun (WGS) entry which is preliminary data.</text>
</comment>
<dbReference type="AlphaFoldDB" id="A0A7Y6BSV2"/>
<accession>A0A7Y6BSV2</accession>
<organism evidence="1 2">
    <name type="scientific">Paenibacillus xylanilyticus</name>
    <dbReference type="NCBI Taxonomy" id="248903"/>
    <lineage>
        <taxon>Bacteria</taxon>
        <taxon>Bacillati</taxon>
        <taxon>Bacillota</taxon>
        <taxon>Bacilli</taxon>
        <taxon>Bacillales</taxon>
        <taxon>Paenibacillaceae</taxon>
        <taxon>Paenibacillus</taxon>
    </lineage>
</organism>
<dbReference type="Proteomes" id="UP000526125">
    <property type="component" value="Unassembled WGS sequence"/>
</dbReference>
<dbReference type="RefSeq" id="WP_175393967.1">
    <property type="nucleotide sequence ID" value="NZ_JABMCB010000121.1"/>
</dbReference>
<sequence length="74" mass="8432">MSEQMARKIIDNYVETTLALRASNKVPASESGIDTYRSERLDIYISWENAKLSLQELPLEFKIQAIEAIDQITA</sequence>
<evidence type="ECO:0000313" key="2">
    <source>
        <dbReference type="Proteomes" id="UP000526125"/>
    </source>
</evidence>
<keyword evidence="2" id="KW-1185">Reference proteome</keyword>
<evidence type="ECO:0000313" key="1">
    <source>
        <dbReference type="EMBL" id="NUU73983.1"/>
    </source>
</evidence>
<proteinExistence type="predicted"/>
<gene>
    <name evidence="1" type="ORF">HP552_01635</name>
</gene>